<comment type="similarity">
    <text evidence="2">Belongs to the HAK/KUP transporter (TC 2.A.72.3) family.</text>
</comment>
<dbReference type="InterPro" id="IPR003855">
    <property type="entry name" value="K+_transporter"/>
</dbReference>
<dbReference type="InterPro" id="IPR053951">
    <property type="entry name" value="K_trans_N"/>
</dbReference>
<accession>A0A5B6WD46</accession>
<feature type="transmembrane region" description="Helical" evidence="3">
    <location>
        <begin position="218"/>
        <end position="237"/>
    </location>
</feature>
<evidence type="ECO:0000256" key="1">
    <source>
        <dbReference type="ARBA" id="ARBA00004651"/>
    </source>
</evidence>
<evidence type="ECO:0000313" key="5">
    <source>
        <dbReference type="EMBL" id="KAA3479127.1"/>
    </source>
</evidence>
<feature type="transmembrane region" description="Helical" evidence="3">
    <location>
        <begin position="150"/>
        <end position="172"/>
    </location>
</feature>
<dbReference type="Proteomes" id="UP000325315">
    <property type="component" value="Unassembled WGS sequence"/>
</dbReference>
<evidence type="ECO:0000256" key="3">
    <source>
        <dbReference type="SAM" id="Phobius"/>
    </source>
</evidence>
<feature type="transmembrane region" description="Helical" evidence="3">
    <location>
        <begin position="60"/>
        <end position="81"/>
    </location>
</feature>
<feature type="domain" description="K+ potassium transporter integral membrane" evidence="4">
    <location>
        <begin position="23"/>
        <end position="304"/>
    </location>
</feature>
<sequence length="418" mass="46665">MDPEAGSVTRESRLKFYKATLCLAYQSFGVVYGDLSSSPLYVYKSTFSGRLRLHEEDDEILGVLSLVFWTLTLIPLCKYIIFVLGADDNGEGGTFALYSLLCRRAKLGLLSASDASDDDISAYNSGLPRKETVASSILKEFFDKYHSSRIVLLLLVLLGTSMVIGDGILTPSMSVLSAVNGIRIKAPSLHENYTVFIAGVILVGLFALQHFGTRSVGFLFAPILLAWLFCISVIGVYNTIYWNPHVVGALSPYYVYNFFKKAGKDGWSSLGGIVLCITGAEAMFADLGHFSQLSIRVSSYLCLYLNKLEKNEKHQSYLLRLSQYCKSLCEYSFISLFPIFVCWVVCIDCFAYFLLQSMTINYMPFLFVLTYVSNEQIAFTVIVYPCLVLAYMGEAAYLSKHKEDLQKSFYKAIPGKSN</sequence>
<reference evidence="6" key="1">
    <citation type="journal article" date="2019" name="Plant Biotechnol. J.">
        <title>Genome sequencing of the Australian wild diploid species Gossypium australe highlights disease resistance and delayed gland morphogenesis.</title>
        <authorList>
            <person name="Cai Y."/>
            <person name="Cai X."/>
            <person name="Wang Q."/>
            <person name="Wang P."/>
            <person name="Zhang Y."/>
            <person name="Cai C."/>
            <person name="Xu Y."/>
            <person name="Wang K."/>
            <person name="Zhou Z."/>
            <person name="Wang C."/>
            <person name="Geng S."/>
            <person name="Li B."/>
            <person name="Dong Q."/>
            <person name="Hou Y."/>
            <person name="Wang H."/>
            <person name="Ai P."/>
            <person name="Liu Z."/>
            <person name="Yi F."/>
            <person name="Sun M."/>
            <person name="An G."/>
            <person name="Cheng J."/>
            <person name="Zhang Y."/>
            <person name="Shi Q."/>
            <person name="Xie Y."/>
            <person name="Shi X."/>
            <person name="Chang Y."/>
            <person name="Huang F."/>
            <person name="Chen Y."/>
            <person name="Hong S."/>
            <person name="Mi L."/>
            <person name="Sun Q."/>
            <person name="Zhang L."/>
            <person name="Zhou B."/>
            <person name="Peng R."/>
            <person name="Zhang X."/>
            <person name="Liu F."/>
        </authorList>
    </citation>
    <scope>NUCLEOTIDE SEQUENCE [LARGE SCALE GENOMIC DNA]</scope>
    <source>
        <strain evidence="6">cv. PA1801</strain>
    </source>
</reference>
<dbReference type="GO" id="GO:0015079">
    <property type="term" value="F:potassium ion transmembrane transporter activity"/>
    <property type="evidence" value="ECO:0007669"/>
    <property type="project" value="InterPro"/>
</dbReference>
<dbReference type="PANTHER" id="PTHR30540">
    <property type="entry name" value="OSMOTIC STRESS POTASSIUM TRANSPORTER"/>
    <property type="match status" value="1"/>
</dbReference>
<feature type="domain" description="K+ potassium transporter integral membrane" evidence="4">
    <location>
        <begin position="376"/>
        <end position="415"/>
    </location>
</feature>
<evidence type="ECO:0000259" key="4">
    <source>
        <dbReference type="Pfam" id="PF02705"/>
    </source>
</evidence>
<keyword evidence="3" id="KW-0472">Membrane</keyword>
<organism evidence="5 6">
    <name type="scientific">Gossypium australe</name>
    <dbReference type="NCBI Taxonomy" id="47621"/>
    <lineage>
        <taxon>Eukaryota</taxon>
        <taxon>Viridiplantae</taxon>
        <taxon>Streptophyta</taxon>
        <taxon>Embryophyta</taxon>
        <taxon>Tracheophyta</taxon>
        <taxon>Spermatophyta</taxon>
        <taxon>Magnoliopsida</taxon>
        <taxon>eudicotyledons</taxon>
        <taxon>Gunneridae</taxon>
        <taxon>Pentapetalae</taxon>
        <taxon>rosids</taxon>
        <taxon>malvids</taxon>
        <taxon>Malvales</taxon>
        <taxon>Malvaceae</taxon>
        <taxon>Malvoideae</taxon>
        <taxon>Gossypium</taxon>
    </lineage>
</organism>
<keyword evidence="6" id="KW-1185">Reference proteome</keyword>
<proteinExistence type="inferred from homology"/>
<feature type="transmembrane region" description="Helical" evidence="3">
    <location>
        <begin position="193"/>
        <end position="212"/>
    </location>
</feature>
<dbReference type="EMBL" id="SMMG02000003">
    <property type="protein sequence ID" value="KAA3479127.1"/>
    <property type="molecule type" value="Genomic_DNA"/>
</dbReference>
<evidence type="ECO:0000313" key="6">
    <source>
        <dbReference type="Proteomes" id="UP000325315"/>
    </source>
</evidence>
<keyword evidence="3" id="KW-1133">Transmembrane helix</keyword>
<feature type="transmembrane region" description="Helical" evidence="3">
    <location>
        <begin position="333"/>
        <end position="355"/>
    </location>
</feature>
<keyword evidence="3" id="KW-0812">Transmembrane</keyword>
<comment type="subcellular location">
    <subcellularLocation>
        <location evidence="1">Cell membrane</location>
        <topology evidence="1">Multi-pass membrane protein</topology>
    </subcellularLocation>
</comment>
<gene>
    <name evidence="5" type="ORF">EPI10_019671</name>
</gene>
<dbReference type="AlphaFoldDB" id="A0A5B6WD46"/>
<comment type="caution">
    <text evidence="5">The sequence shown here is derived from an EMBL/GenBank/DDBJ whole genome shotgun (WGS) entry which is preliminary data.</text>
</comment>
<name>A0A5B6WD46_9ROSI</name>
<evidence type="ECO:0000256" key="2">
    <source>
        <dbReference type="ARBA" id="ARBA00008440"/>
    </source>
</evidence>
<feature type="transmembrane region" description="Helical" evidence="3">
    <location>
        <begin position="377"/>
        <end position="398"/>
    </location>
</feature>
<dbReference type="GO" id="GO:0005886">
    <property type="term" value="C:plasma membrane"/>
    <property type="evidence" value="ECO:0007669"/>
    <property type="project" value="UniProtKB-SubCell"/>
</dbReference>
<dbReference type="OrthoDB" id="504708at2759"/>
<protein>
    <submittedName>
        <fullName evidence="5">Putative potassium transporter 13</fullName>
    </submittedName>
</protein>
<dbReference type="PANTHER" id="PTHR30540:SF88">
    <property type="entry name" value="POTASSIUM TRANSPORTER 13-RELATED"/>
    <property type="match status" value="1"/>
</dbReference>
<dbReference type="Pfam" id="PF02705">
    <property type="entry name" value="K_trans"/>
    <property type="match status" value="2"/>
</dbReference>